<evidence type="ECO:0000313" key="6">
    <source>
        <dbReference type="Proteomes" id="UP001206483"/>
    </source>
</evidence>
<keyword evidence="3" id="KW-0804">Transcription</keyword>
<organism evidence="5 6">
    <name type="scientific">Kitasatospora paracochleata</name>
    <dbReference type="NCBI Taxonomy" id="58354"/>
    <lineage>
        <taxon>Bacteria</taxon>
        <taxon>Bacillati</taxon>
        <taxon>Actinomycetota</taxon>
        <taxon>Actinomycetes</taxon>
        <taxon>Kitasatosporales</taxon>
        <taxon>Streptomycetaceae</taxon>
        <taxon>Kitasatospora</taxon>
    </lineage>
</organism>
<feature type="domain" description="HTH araC/xylS-type" evidence="4">
    <location>
        <begin position="224"/>
        <end position="325"/>
    </location>
</feature>
<evidence type="ECO:0000256" key="1">
    <source>
        <dbReference type="ARBA" id="ARBA00023015"/>
    </source>
</evidence>
<keyword evidence="2" id="KW-0238">DNA-binding</keyword>
<sequence>MLPVRIAAVVVMVESLQFESASLGETEEFLSAAYTPMRIGGPVEDARVRISRRAVGPVSVDRLAFGYRMGYDAASLGRVCLVSLHAGTLVDRTDGREEVYGPGETFLVALADRPYRGEVRSARYTIAMFDTDLLGAVTPAEAARGPLRLTGQRAVSAGANRHLGAAVAYLRDDVLGNPAACESELVVSTAARHLAAATLAALPHTAATAPVPADTRDATPETLRRAVAYIEANADRDISLADIARAAHVTPRALQYAFRRHRGTTPLNHLRAVRLDAAHRDLLVADPRTTTVTDIAMRWGFAHPGRFAGLYRDAYRTSPSSTLNR</sequence>
<evidence type="ECO:0000256" key="3">
    <source>
        <dbReference type="ARBA" id="ARBA00023163"/>
    </source>
</evidence>
<dbReference type="Proteomes" id="UP001206483">
    <property type="component" value="Unassembled WGS sequence"/>
</dbReference>
<keyword evidence="6" id="KW-1185">Reference proteome</keyword>
<dbReference type="RefSeq" id="WP_253800251.1">
    <property type="nucleotide sequence ID" value="NZ_BAAAUB010000002.1"/>
</dbReference>
<dbReference type="PANTHER" id="PTHR46796:SF12">
    <property type="entry name" value="HTH-TYPE DNA-BINDING TRANSCRIPTIONAL ACTIVATOR EUTR"/>
    <property type="match status" value="1"/>
</dbReference>
<accession>A0ABT1J3D1</accession>
<dbReference type="InterPro" id="IPR009057">
    <property type="entry name" value="Homeodomain-like_sf"/>
</dbReference>
<dbReference type="Pfam" id="PF12833">
    <property type="entry name" value="HTH_18"/>
    <property type="match status" value="1"/>
</dbReference>
<reference evidence="5 6" key="1">
    <citation type="submission" date="2022-06" db="EMBL/GenBank/DDBJ databases">
        <title>Sequencing the genomes of 1000 actinobacteria strains.</title>
        <authorList>
            <person name="Klenk H.-P."/>
        </authorList>
    </citation>
    <scope>NUCLEOTIDE SEQUENCE [LARGE SCALE GENOMIC DNA]</scope>
    <source>
        <strain evidence="5 6">DSM 41656</strain>
    </source>
</reference>
<dbReference type="PROSITE" id="PS00041">
    <property type="entry name" value="HTH_ARAC_FAMILY_1"/>
    <property type="match status" value="1"/>
</dbReference>
<evidence type="ECO:0000313" key="5">
    <source>
        <dbReference type="EMBL" id="MCP2311669.1"/>
    </source>
</evidence>
<dbReference type="EMBL" id="JAMZDX010000004">
    <property type="protein sequence ID" value="MCP2311669.1"/>
    <property type="molecule type" value="Genomic_DNA"/>
</dbReference>
<dbReference type="SMART" id="SM00342">
    <property type="entry name" value="HTH_ARAC"/>
    <property type="match status" value="1"/>
</dbReference>
<dbReference type="InterPro" id="IPR050204">
    <property type="entry name" value="AraC_XylS_family_regulators"/>
</dbReference>
<dbReference type="InterPro" id="IPR018060">
    <property type="entry name" value="HTH_AraC"/>
</dbReference>
<keyword evidence="1" id="KW-0805">Transcription regulation</keyword>
<comment type="caution">
    <text evidence="5">The sequence shown here is derived from an EMBL/GenBank/DDBJ whole genome shotgun (WGS) entry which is preliminary data.</text>
</comment>
<evidence type="ECO:0000259" key="4">
    <source>
        <dbReference type="PROSITE" id="PS01124"/>
    </source>
</evidence>
<dbReference type="PROSITE" id="PS01124">
    <property type="entry name" value="HTH_ARAC_FAMILY_2"/>
    <property type="match status" value="1"/>
</dbReference>
<dbReference type="SUPFAM" id="SSF46689">
    <property type="entry name" value="Homeodomain-like"/>
    <property type="match status" value="2"/>
</dbReference>
<dbReference type="InterPro" id="IPR018062">
    <property type="entry name" value="HTH_AraC-typ_CS"/>
</dbReference>
<dbReference type="Gene3D" id="1.10.10.60">
    <property type="entry name" value="Homeodomain-like"/>
    <property type="match status" value="1"/>
</dbReference>
<protein>
    <submittedName>
        <fullName evidence="5">AraC-like DNA-binding protein</fullName>
    </submittedName>
</protein>
<name>A0ABT1J3D1_9ACTN</name>
<evidence type="ECO:0000256" key="2">
    <source>
        <dbReference type="ARBA" id="ARBA00023125"/>
    </source>
</evidence>
<dbReference type="PANTHER" id="PTHR46796">
    <property type="entry name" value="HTH-TYPE TRANSCRIPTIONAL ACTIVATOR RHAS-RELATED"/>
    <property type="match status" value="1"/>
</dbReference>
<proteinExistence type="predicted"/>
<gene>
    <name evidence="5" type="ORF">FHR36_004832</name>
</gene>